<reference evidence="2 3" key="1">
    <citation type="submission" date="2019-07" db="EMBL/GenBank/DDBJ databases">
        <authorList>
            <person name="Friedrich A."/>
            <person name="Schacherer J."/>
        </authorList>
    </citation>
    <scope>NUCLEOTIDE SEQUENCE [LARGE SCALE GENOMIC DNA]</scope>
</reference>
<dbReference type="Proteomes" id="UP000478008">
    <property type="component" value="Unassembled WGS sequence"/>
</dbReference>
<feature type="compositionally biased region" description="Basic and acidic residues" evidence="1">
    <location>
        <begin position="79"/>
        <end position="88"/>
    </location>
</feature>
<feature type="compositionally biased region" description="Acidic residues" evidence="1">
    <location>
        <begin position="89"/>
        <end position="114"/>
    </location>
</feature>
<dbReference type="AlphaFoldDB" id="A0A7D9CVB6"/>
<evidence type="ECO:0000256" key="1">
    <source>
        <dbReference type="SAM" id="MobiDB-lite"/>
    </source>
</evidence>
<dbReference type="InterPro" id="IPR037738">
    <property type="entry name" value="Ecm13-like"/>
</dbReference>
<evidence type="ECO:0000313" key="2">
    <source>
        <dbReference type="EMBL" id="VUG16494.1"/>
    </source>
</evidence>
<sequence>MILSQTGSGSISGAYVLASRVKSRLTREAVQNDVNLHRLVCQANMLDSLIEEINTKNKLAGRLGRTVSFESIAVMPEKPDKARARDEERYEDDYDDYCDAFSDDDSDDDSESDSDGISHKNEHGAREKAQSARFYAGRQGKSQLHRYRTDRRVTRRPEVGARSRAGRFERQHNMNSSDGDRRSYGRVSYTPHRISGGGDDGKVSAVDREGRRSGPGGDKLRDGCKNEQEELNEADSPLDSSATHQDTNRESYTYYSDSDGDSESSDASDSDCDEDEELENYSDGDYDLEYDDGSGTDDSDSTTELVRVESHSEASFSDSSVGYEVHSKEIDSSDEEDDAISIVSSSATLTNMKIPVLPAGDRCMGLSYRGNNLIGQAATQRLASAAC</sequence>
<dbReference type="PANTHER" id="PTHR36826">
    <property type="entry name" value="PROTEIN ECM13"/>
    <property type="match status" value="1"/>
</dbReference>
<gene>
    <name evidence="2" type="ORF">DEBR0S1_18096G</name>
</gene>
<name>A0A7D9CVB6_DEKBR</name>
<feature type="compositionally biased region" description="Acidic residues" evidence="1">
    <location>
        <begin position="258"/>
        <end position="301"/>
    </location>
</feature>
<evidence type="ECO:0000313" key="3">
    <source>
        <dbReference type="Proteomes" id="UP000478008"/>
    </source>
</evidence>
<dbReference type="PANTHER" id="PTHR36826:SF1">
    <property type="entry name" value="PROTEIN ECM13"/>
    <property type="match status" value="1"/>
</dbReference>
<feature type="compositionally biased region" description="Basic and acidic residues" evidence="1">
    <location>
        <begin position="150"/>
        <end position="183"/>
    </location>
</feature>
<feature type="compositionally biased region" description="Basic and acidic residues" evidence="1">
    <location>
        <begin position="199"/>
        <end position="228"/>
    </location>
</feature>
<accession>A0A7D9CVB6</accession>
<protein>
    <submittedName>
        <fullName evidence="2">DEBR0S1_18096g1_1</fullName>
    </submittedName>
</protein>
<feature type="compositionally biased region" description="Basic and acidic residues" evidence="1">
    <location>
        <begin position="116"/>
        <end position="130"/>
    </location>
</feature>
<keyword evidence="3" id="KW-1185">Reference proteome</keyword>
<proteinExistence type="predicted"/>
<feature type="region of interest" description="Disordered" evidence="1">
    <location>
        <begin position="79"/>
        <end position="338"/>
    </location>
</feature>
<dbReference type="EMBL" id="CABFWN010000001">
    <property type="protein sequence ID" value="VUG16494.1"/>
    <property type="molecule type" value="Genomic_DNA"/>
</dbReference>
<organism evidence="2 3">
    <name type="scientific">Dekkera bruxellensis</name>
    <name type="common">Brettanomyces custersii</name>
    <dbReference type="NCBI Taxonomy" id="5007"/>
    <lineage>
        <taxon>Eukaryota</taxon>
        <taxon>Fungi</taxon>
        <taxon>Dikarya</taxon>
        <taxon>Ascomycota</taxon>
        <taxon>Saccharomycotina</taxon>
        <taxon>Pichiomycetes</taxon>
        <taxon>Pichiales</taxon>
        <taxon>Pichiaceae</taxon>
        <taxon>Brettanomyces</taxon>
    </lineage>
</organism>